<evidence type="ECO:0000259" key="1">
    <source>
        <dbReference type="PROSITE" id="PS50994"/>
    </source>
</evidence>
<dbReference type="InterPro" id="IPR036397">
    <property type="entry name" value="RNaseH_sf"/>
</dbReference>
<name>A0A8B8AC61_CRAVI</name>
<dbReference type="Gene3D" id="3.30.420.10">
    <property type="entry name" value="Ribonuclease H-like superfamily/Ribonuclease H"/>
    <property type="match status" value="1"/>
</dbReference>
<dbReference type="InterPro" id="IPR012337">
    <property type="entry name" value="RNaseH-like_sf"/>
</dbReference>
<dbReference type="Gene3D" id="1.10.10.60">
    <property type="entry name" value="Homeodomain-like"/>
    <property type="match status" value="1"/>
</dbReference>
<evidence type="ECO:0000313" key="3">
    <source>
        <dbReference type="RefSeq" id="XP_022287514.1"/>
    </source>
</evidence>
<dbReference type="Pfam" id="PF24764">
    <property type="entry name" value="rva_4"/>
    <property type="match status" value="1"/>
</dbReference>
<keyword evidence="2" id="KW-1185">Reference proteome</keyword>
<dbReference type="PANTHER" id="PTHR46791">
    <property type="entry name" value="EXPRESSED PROTEIN"/>
    <property type="match status" value="1"/>
</dbReference>
<sequence length="441" mass="51081">MEEVLGRLGLRNLTVHFANERITPDLVCKLSKYELLYLGVSSSSDIMKLRMECLKFGFLARASVQSSSFKIHYEISKELLENLIDSGFTISNMAKMLSVSERTIYRRMGKYGLQSRTFTDIDNDSLDAVLGDILMQFPRCGEKMLRQLLLTKGIMVRRSTLRCALSRIDSEGIEQRKKRRLHRRIYSVAAPNHLWHIDTNHKLIRWNFIIAGGVDGFSRFVVFLKCVDNNRADTIYSCFYSGVEIHGTPLRVRSDQGLENLKVAEYMLAHRSKSSMIVGKSTHNQRIERMWRDIFDGVLSFFYDLFYFLEEHNLLDPFNDAHIFALHYVYMPKINCNLSMWQESWNTHKIRTVSASPLFLFTAGSLSTPTPPVDMADFGDDTDYRVEQQGDNRPNLPSISYEISENCQDRLMAECPRNWESQEFGIDVYERALRIIMSESN</sequence>
<dbReference type="KEGG" id="cvn:111100160"/>
<dbReference type="InterPro" id="IPR001584">
    <property type="entry name" value="Integrase_cat-core"/>
</dbReference>
<dbReference type="GO" id="GO:0015074">
    <property type="term" value="P:DNA integration"/>
    <property type="evidence" value="ECO:0007669"/>
    <property type="project" value="InterPro"/>
</dbReference>
<reference evidence="3" key="1">
    <citation type="submission" date="2025-08" db="UniProtKB">
        <authorList>
            <consortium name="RefSeq"/>
        </authorList>
    </citation>
    <scope>IDENTIFICATION</scope>
    <source>
        <tissue evidence="3">Whole sample</tissue>
    </source>
</reference>
<gene>
    <name evidence="3" type="primary">LOC111100160</name>
</gene>
<proteinExistence type="predicted"/>
<dbReference type="Proteomes" id="UP000694844">
    <property type="component" value="Chromosome 6"/>
</dbReference>
<evidence type="ECO:0000313" key="2">
    <source>
        <dbReference type="Proteomes" id="UP000694844"/>
    </source>
</evidence>
<dbReference type="GeneID" id="111100160"/>
<dbReference type="AlphaFoldDB" id="A0A8B8AC61"/>
<dbReference type="PANTHER" id="PTHR46791:SF5">
    <property type="entry name" value="CLR5 DOMAIN-CONTAINING PROTEIN-RELATED"/>
    <property type="match status" value="1"/>
</dbReference>
<dbReference type="SUPFAM" id="SSF53098">
    <property type="entry name" value="Ribonuclease H-like"/>
    <property type="match status" value="1"/>
</dbReference>
<accession>A0A8B8AC61</accession>
<dbReference type="PROSITE" id="PS50994">
    <property type="entry name" value="INTEGRASE"/>
    <property type="match status" value="1"/>
</dbReference>
<dbReference type="GO" id="GO:0043565">
    <property type="term" value="F:sequence-specific DNA binding"/>
    <property type="evidence" value="ECO:0007669"/>
    <property type="project" value="InterPro"/>
</dbReference>
<feature type="domain" description="Integrase catalytic" evidence="1">
    <location>
        <begin position="187"/>
        <end position="365"/>
    </location>
</feature>
<protein>
    <submittedName>
        <fullName evidence="3">Uncharacterized protein LOC111100160</fullName>
    </submittedName>
</protein>
<dbReference type="InterPro" id="IPR058913">
    <property type="entry name" value="Integrase_dom_put"/>
</dbReference>
<organism evidence="2 3">
    <name type="scientific">Crassostrea virginica</name>
    <name type="common">Eastern oyster</name>
    <dbReference type="NCBI Taxonomy" id="6565"/>
    <lineage>
        <taxon>Eukaryota</taxon>
        <taxon>Metazoa</taxon>
        <taxon>Spiralia</taxon>
        <taxon>Lophotrochozoa</taxon>
        <taxon>Mollusca</taxon>
        <taxon>Bivalvia</taxon>
        <taxon>Autobranchia</taxon>
        <taxon>Pteriomorphia</taxon>
        <taxon>Ostreida</taxon>
        <taxon>Ostreoidea</taxon>
        <taxon>Ostreidae</taxon>
        <taxon>Crassostrea</taxon>
    </lineage>
</organism>
<dbReference type="OrthoDB" id="6119523at2759"/>
<dbReference type="RefSeq" id="XP_022287514.1">
    <property type="nucleotide sequence ID" value="XM_022431806.1"/>
</dbReference>